<reference evidence="2" key="1">
    <citation type="submission" date="2019-08" db="EMBL/GenBank/DDBJ databases">
        <authorList>
            <person name="Kucharzyk K."/>
            <person name="Murdoch R.W."/>
            <person name="Higgins S."/>
            <person name="Loffler F."/>
        </authorList>
    </citation>
    <scope>NUCLEOTIDE SEQUENCE</scope>
</reference>
<dbReference type="GO" id="GO:0102710">
    <property type="term" value="F:D-inositol-3-phosphate glycosyltransferase activity"/>
    <property type="evidence" value="ECO:0007669"/>
    <property type="project" value="UniProtKB-EC"/>
</dbReference>
<accession>A0A645DT83</accession>
<feature type="domain" description="Glycosyl transferase family 1" evidence="1">
    <location>
        <begin position="19"/>
        <end position="188"/>
    </location>
</feature>
<keyword evidence="2" id="KW-0328">Glycosyltransferase</keyword>
<evidence type="ECO:0000313" key="2">
    <source>
        <dbReference type="EMBL" id="MPM92546.1"/>
    </source>
</evidence>
<dbReference type="EMBL" id="VSSQ01039478">
    <property type="protein sequence ID" value="MPM92546.1"/>
    <property type="molecule type" value="Genomic_DNA"/>
</dbReference>
<protein>
    <submittedName>
        <fullName evidence="2">D-inositol-3-phosphate glycosyltransferase</fullName>
        <ecNumber evidence="2">2.4.1.250</ecNumber>
    </submittedName>
</protein>
<evidence type="ECO:0000259" key="1">
    <source>
        <dbReference type="Pfam" id="PF00534"/>
    </source>
</evidence>
<organism evidence="2">
    <name type="scientific">bioreactor metagenome</name>
    <dbReference type="NCBI Taxonomy" id="1076179"/>
    <lineage>
        <taxon>unclassified sequences</taxon>
        <taxon>metagenomes</taxon>
        <taxon>ecological metagenomes</taxon>
    </lineage>
</organism>
<dbReference type="Gene3D" id="3.40.50.2000">
    <property type="entry name" value="Glycogen Phosphorylase B"/>
    <property type="match status" value="2"/>
</dbReference>
<sequence length="270" mass="30870">MFKSNRNEYYRNEDFDLNVTYTGSLVPSKGFHVLAKEWKHIIKKVPNAKLNIIGSGKLYDRNSRMGKYGIAEEAYESTFLTYITDDEGNLLNSINFCGVLGQEKHEIYRNTAVGVVNPTGKTETFGLSAVEMEACGIPIVTKAANGLLDTVVHNKTGLLSHTGTQLRKNIIKLLKDKNLNNSLGKQARVFVEKFEPEIIIKEWMILFTESFQNQEIEYHKPINNFSNNLKWLRITNRKLNNAKGKGDFPSVIDLETFVSLYIRRLKKVFR</sequence>
<dbReference type="InterPro" id="IPR050194">
    <property type="entry name" value="Glycosyltransferase_grp1"/>
</dbReference>
<name>A0A645DT83_9ZZZZ</name>
<dbReference type="EC" id="2.4.1.250" evidence="2"/>
<dbReference type="PANTHER" id="PTHR45947:SF3">
    <property type="entry name" value="SULFOQUINOVOSYL TRANSFERASE SQD2"/>
    <property type="match status" value="1"/>
</dbReference>
<dbReference type="Pfam" id="PF00534">
    <property type="entry name" value="Glycos_transf_1"/>
    <property type="match status" value="1"/>
</dbReference>
<gene>
    <name evidence="2" type="primary">mshA_107</name>
    <name evidence="2" type="ORF">SDC9_139681</name>
</gene>
<dbReference type="InterPro" id="IPR001296">
    <property type="entry name" value="Glyco_trans_1"/>
</dbReference>
<proteinExistence type="predicted"/>
<keyword evidence="2" id="KW-0808">Transferase</keyword>
<dbReference type="AlphaFoldDB" id="A0A645DT83"/>
<dbReference type="CDD" id="cd03801">
    <property type="entry name" value="GT4_PimA-like"/>
    <property type="match status" value="1"/>
</dbReference>
<comment type="caution">
    <text evidence="2">The sequence shown here is derived from an EMBL/GenBank/DDBJ whole genome shotgun (WGS) entry which is preliminary data.</text>
</comment>
<dbReference type="PANTHER" id="PTHR45947">
    <property type="entry name" value="SULFOQUINOVOSYL TRANSFERASE SQD2"/>
    <property type="match status" value="1"/>
</dbReference>
<dbReference type="SUPFAM" id="SSF53756">
    <property type="entry name" value="UDP-Glycosyltransferase/glycogen phosphorylase"/>
    <property type="match status" value="1"/>
</dbReference>